<comment type="subcellular location">
    <subcellularLocation>
        <location evidence="1 8">Cell outer membrane</location>
        <topology evidence="1 8">Multi-pass membrane protein</topology>
    </subcellularLocation>
</comment>
<keyword evidence="6 8" id="KW-0472">Membrane</keyword>
<feature type="domain" description="TonB-dependent receptor-like beta-barrel" evidence="11">
    <location>
        <begin position="281"/>
        <end position="692"/>
    </location>
</feature>
<evidence type="ECO:0000259" key="12">
    <source>
        <dbReference type="Pfam" id="PF07715"/>
    </source>
</evidence>
<organism evidence="13">
    <name type="scientific">Caulobacter sp. 73W</name>
    <dbReference type="NCBI Taxonomy" id="3161137"/>
    <lineage>
        <taxon>Bacteria</taxon>
        <taxon>Pseudomonadati</taxon>
        <taxon>Pseudomonadota</taxon>
        <taxon>Alphaproteobacteria</taxon>
        <taxon>Caulobacterales</taxon>
        <taxon>Caulobacteraceae</taxon>
        <taxon>Caulobacter</taxon>
    </lineage>
</organism>
<keyword evidence="7 8" id="KW-0998">Cell outer membrane</keyword>
<dbReference type="Gene3D" id="2.170.130.10">
    <property type="entry name" value="TonB-dependent receptor, plug domain"/>
    <property type="match status" value="1"/>
</dbReference>
<dbReference type="PANTHER" id="PTHR40980">
    <property type="entry name" value="PLUG DOMAIN-CONTAINING PROTEIN"/>
    <property type="match status" value="1"/>
</dbReference>
<dbReference type="Pfam" id="PF07715">
    <property type="entry name" value="Plug"/>
    <property type="match status" value="1"/>
</dbReference>
<feature type="chain" id="PRO_5044297221" evidence="10">
    <location>
        <begin position="28"/>
        <end position="743"/>
    </location>
</feature>
<dbReference type="CDD" id="cd01347">
    <property type="entry name" value="ligand_gated_channel"/>
    <property type="match status" value="1"/>
</dbReference>
<accession>A0AB39KUI3</accession>
<keyword evidence="3 8" id="KW-1134">Transmembrane beta strand</keyword>
<evidence type="ECO:0000259" key="11">
    <source>
        <dbReference type="Pfam" id="PF00593"/>
    </source>
</evidence>
<dbReference type="GO" id="GO:0009279">
    <property type="term" value="C:cell outer membrane"/>
    <property type="evidence" value="ECO:0007669"/>
    <property type="project" value="UniProtKB-SubCell"/>
</dbReference>
<feature type="signal peptide" evidence="10">
    <location>
        <begin position="1"/>
        <end position="27"/>
    </location>
</feature>
<keyword evidence="13" id="KW-0675">Receptor</keyword>
<evidence type="ECO:0000256" key="7">
    <source>
        <dbReference type="ARBA" id="ARBA00023237"/>
    </source>
</evidence>
<dbReference type="PROSITE" id="PS52016">
    <property type="entry name" value="TONB_DEPENDENT_REC_3"/>
    <property type="match status" value="1"/>
</dbReference>
<keyword evidence="4 8" id="KW-0812">Transmembrane</keyword>
<evidence type="ECO:0000256" key="1">
    <source>
        <dbReference type="ARBA" id="ARBA00004571"/>
    </source>
</evidence>
<protein>
    <submittedName>
        <fullName evidence="13">TonB-dependent receptor</fullName>
    </submittedName>
</protein>
<feature type="domain" description="TonB-dependent receptor plug" evidence="12">
    <location>
        <begin position="58"/>
        <end position="154"/>
    </location>
</feature>
<evidence type="ECO:0000256" key="9">
    <source>
        <dbReference type="RuleBase" id="RU003357"/>
    </source>
</evidence>
<dbReference type="AlphaFoldDB" id="A0AB39KUI3"/>
<dbReference type="PANTHER" id="PTHR40980:SF3">
    <property type="entry name" value="TONB-DEPENDENT RECEPTOR-LIKE BETA-BARREL DOMAIN-CONTAINING PROTEIN"/>
    <property type="match status" value="1"/>
</dbReference>
<dbReference type="InterPro" id="IPR037066">
    <property type="entry name" value="Plug_dom_sf"/>
</dbReference>
<keyword evidence="10" id="KW-0732">Signal</keyword>
<reference evidence="13" key="1">
    <citation type="submission" date="2024-06" db="EMBL/GenBank/DDBJ databases">
        <title>Caulobacter inopinatus, sp. nov.</title>
        <authorList>
            <person name="Donachie S.P."/>
        </authorList>
    </citation>
    <scope>NUCLEOTIDE SEQUENCE</scope>
    <source>
        <strain evidence="13">73W</strain>
    </source>
</reference>
<evidence type="ECO:0000256" key="2">
    <source>
        <dbReference type="ARBA" id="ARBA00022448"/>
    </source>
</evidence>
<name>A0AB39KUI3_9CAUL</name>
<dbReference type="SUPFAM" id="SSF56935">
    <property type="entry name" value="Porins"/>
    <property type="match status" value="1"/>
</dbReference>
<keyword evidence="5 9" id="KW-0798">TonB box</keyword>
<sequence>MSHHNFRARTWLLATTAALAISGAARADEAADAAAEATTVEQVIVTGDIAFRNRTSDPNPVLSYDLEYFQRFEPVSVGEMLKRVPGVTFTSDVLEFDGVSMRGLPPGYTQVLINGRRAPGGEADRSFFVDRIPAELVERIEIIRSPRADQPSEGLAGSLNVILKEGAQLEGGFVKAGALINEDGKVRPSGAVAYAGTVGDTSFWGALNYQGRRNPKKKTSWRYDGTFSELDNIERQDDTRDGVDLSANAELTHRFDTGQIRLSGLVVDTDRDEDETSLTYVDAGGGRFTALDEAEVQAERISQQTYQFSADGKFDLAGGVLTANIGWAGFREDTNSRLVVGGDLSELELDEYTTLDITDDEYSGGAAYAWNFSTSKLKVGVDLLRKEREGAEVEYDIDDGEVGDADPAPGAIYGIKETRIDPYVRYTFTPNDQWNFDAGLRVENTDRDITSDLGTVSYSKTQWNPSFHLTYTPNSEDQFRASLARTVRRAGYDLIIPYLAEEEPTDDDDLRGNPRLVDETAWGLDVGYERRLGAQGIFGVNIFYRDVSDLIEVVGTSETSSSGLGNIYEPRNIGSGQTWGVEVDFSSPLTIIGLPDTGLFANYTFMDSSVEDPFTGADRRFTNQPHHVYNVGFIHTVRDWGVSFGASAYSRSAGYESAMDETVKVAYTADMEAFIEKRIGDNVVVRLAGMNLLDKKKKETFRKYDGDSVEEILENRANGDIDEGELESERSGALYQVTLRVAF</sequence>
<gene>
    <name evidence="13" type="ORF">ABOZ73_02450</name>
</gene>
<dbReference type="InterPro" id="IPR000531">
    <property type="entry name" value="Beta-barrel_TonB"/>
</dbReference>
<dbReference type="InterPro" id="IPR039426">
    <property type="entry name" value="TonB-dep_rcpt-like"/>
</dbReference>
<dbReference type="RefSeq" id="WP_369060424.1">
    <property type="nucleotide sequence ID" value="NZ_CP158375.1"/>
</dbReference>
<proteinExistence type="inferred from homology"/>
<dbReference type="Gene3D" id="2.40.170.20">
    <property type="entry name" value="TonB-dependent receptor, beta-barrel domain"/>
    <property type="match status" value="1"/>
</dbReference>
<evidence type="ECO:0000256" key="4">
    <source>
        <dbReference type="ARBA" id="ARBA00022692"/>
    </source>
</evidence>
<dbReference type="InterPro" id="IPR012910">
    <property type="entry name" value="Plug_dom"/>
</dbReference>
<keyword evidence="2 8" id="KW-0813">Transport</keyword>
<dbReference type="Pfam" id="PF00593">
    <property type="entry name" value="TonB_dep_Rec_b-barrel"/>
    <property type="match status" value="1"/>
</dbReference>
<evidence type="ECO:0000256" key="3">
    <source>
        <dbReference type="ARBA" id="ARBA00022452"/>
    </source>
</evidence>
<evidence type="ECO:0000256" key="10">
    <source>
        <dbReference type="SAM" id="SignalP"/>
    </source>
</evidence>
<dbReference type="InterPro" id="IPR036942">
    <property type="entry name" value="Beta-barrel_TonB_sf"/>
</dbReference>
<comment type="similarity">
    <text evidence="8 9">Belongs to the TonB-dependent receptor family.</text>
</comment>
<evidence type="ECO:0000256" key="8">
    <source>
        <dbReference type="PROSITE-ProRule" id="PRU01360"/>
    </source>
</evidence>
<evidence type="ECO:0000256" key="5">
    <source>
        <dbReference type="ARBA" id="ARBA00023077"/>
    </source>
</evidence>
<evidence type="ECO:0000313" key="13">
    <source>
        <dbReference type="EMBL" id="XDO97299.1"/>
    </source>
</evidence>
<evidence type="ECO:0000256" key="6">
    <source>
        <dbReference type="ARBA" id="ARBA00023136"/>
    </source>
</evidence>
<dbReference type="EMBL" id="CP158375">
    <property type="protein sequence ID" value="XDO97299.1"/>
    <property type="molecule type" value="Genomic_DNA"/>
</dbReference>